<evidence type="ECO:0000259" key="1">
    <source>
        <dbReference type="PROSITE" id="PS50146"/>
    </source>
</evidence>
<dbReference type="Gene3D" id="3.40.50.10330">
    <property type="entry name" value="Probable inorganic polyphosphate/atp-NAD kinase, domain 1"/>
    <property type="match status" value="1"/>
</dbReference>
<evidence type="ECO:0000313" key="2">
    <source>
        <dbReference type="EMBL" id="TEB36360.1"/>
    </source>
</evidence>
<dbReference type="InterPro" id="IPR016064">
    <property type="entry name" value="NAD/diacylglycerol_kinase_sf"/>
</dbReference>
<dbReference type="InterPro" id="IPR050187">
    <property type="entry name" value="Lipid_Phosphate_FormReg"/>
</dbReference>
<gene>
    <name evidence="2" type="ORF">FA13DRAFT_1752934</name>
</gene>
<dbReference type="GO" id="GO:0001727">
    <property type="term" value="F:lipid kinase activity"/>
    <property type="evidence" value="ECO:0007669"/>
    <property type="project" value="TreeGrafter"/>
</dbReference>
<reference evidence="2 3" key="1">
    <citation type="journal article" date="2019" name="Nat. Ecol. Evol.">
        <title>Megaphylogeny resolves global patterns of mushroom evolution.</title>
        <authorList>
            <person name="Varga T."/>
            <person name="Krizsan K."/>
            <person name="Foldi C."/>
            <person name="Dima B."/>
            <person name="Sanchez-Garcia M."/>
            <person name="Sanchez-Ramirez S."/>
            <person name="Szollosi G.J."/>
            <person name="Szarkandi J.G."/>
            <person name="Papp V."/>
            <person name="Albert L."/>
            <person name="Andreopoulos W."/>
            <person name="Angelini C."/>
            <person name="Antonin V."/>
            <person name="Barry K.W."/>
            <person name="Bougher N.L."/>
            <person name="Buchanan P."/>
            <person name="Buyck B."/>
            <person name="Bense V."/>
            <person name="Catcheside P."/>
            <person name="Chovatia M."/>
            <person name="Cooper J."/>
            <person name="Damon W."/>
            <person name="Desjardin D."/>
            <person name="Finy P."/>
            <person name="Geml J."/>
            <person name="Haridas S."/>
            <person name="Hughes K."/>
            <person name="Justo A."/>
            <person name="Karasinski D."/>
            <person name="Kautmanova I."/>
            <person name="Kiss B."/>
            <person name="Kocsube S."/>
            <person name="Kotiranta H."/>
            <person name="LaButti K.M."/>
            <person name="Lechner B.E."/>
            <person name="Liimatainen K."/>
            <person name="Lipzen A."/>
            <person name="Lukacs Z."/>
            <person name="Mihaltcheva S."/>
            <person name="Morgado L.N."/>
            <person name="Niskanen T."/>
            <person name="Noordeloos M.E."/>
            <person name="Ohm R.A."/>
            <person name="Ortiz-Santana B."/>
            <person name="Ovrebo C."/>
            <person name="Racz N."/>
            <person name="Riley R."/>
            <person name="Savchenko A."/>
            <person name="Shiryaev A."/>
            <person name="Soop K."/>
            <person name="Spirin V."/>
            <person name="Szebenyi C."/>
            <person name="Tomsovsky M."/>
            <person name="Tulloss R.E."/>
            <person name="Uehling J."/>
            <person name="Grigoriev I.V."/>
            <person name="Vagvolgyi C."/>
            <person name="Papp T."/>
            <person name="Martin F.M."/>
            <person name="Miettinen O."/>
            <person name="Hibbett D.S."/>
            <person name="Nagy L.G."/>
        </authorList>
    </citation>
    <scope>NUCLEOTIDE SEQUENCE [LARGE SCALE GENOMIC DNA]</scope>
    <source>
        <strain evidence="2 3">FP101781</strain>
    </source>
</reference>
<keyword evidence="3" id="KW-1185">Reference proteome</keyword>
<dbReference type="GO" id="GO:0046512">
    <property type="term" value="P:sphingosine biosynthetic process"/>
    <property type="evidence" value="ECO:0007669"/>
    <property type="project" value="TreeGrafter"/>
</dbReference>
<dbReference type="InterPro" id="IPR001206">
    <property type="entry name" value="Diacylglycerol_kinase_cat_dom"/>
</dbReference>
<dbReference type="Gene3D" id="2.60.200.40">
    <property type="match status" value="1"/>
</dbReference>
<dbReference type="GO" id="GO:0016020">
    <property type="term" value="C:membrane"/>
    <property type="evidence" value="ECO:0007669"/>
    <property type="project" value="TreeGrafter"/>
</dbReference>
<comment type="caution">
    <text evidence="2">The sequence shown here is derived from an EMBL/GenBank/DDBJ whole genome shotgun (WGS) entry which is preliminary data.</text>
</comment>
<dbReference type="STRING" id="71717.A0A4Y7TQA3"/>
<feature type="domain" description="DAGKc" evidence="1">
    <location>
        <begin position="115"/>
        <end position="254"/>
    </location>
</feature>
<dbReference type="Pfam" id="PF00781">
    <property type="entry name" value="DAGK_cat"/>
    <property type="match status" value="1"/>
</dbReference>
<accession>A0A4Y7TQA3</accession>
<proteinExistence type="predicted"/>
<dbReference type="PROSITE" id="PS50146">
    <property type="entry name" value="DAGK"/>
    <property type="match status" value="1"/>
</dbReference>
<sequence length="457" mass="50548">MSVSDTRVTVRLSSSHHNITFHWTEKAFYILHDVHKAGGPRRSRTHDVSHHNLLRVAFDRAMRTVTVAYIKPKKKKPVASLVVLEGKVHGDLLDDTVEAWANSVMQSLYEDHGVKRCKRLLVFINPHGGQLSRYSGKAVEPVFKAAGSSLTIVKTERQGHAFDYVKELSLGDFDAIVTVSGDGLIHEVLNGLAHHADPLTALDIPLAPIPAGSGNGLSLNLIGIEHGFDSASAALNVVKGRPMKTDLFSLTQGGKRSLSFMSQSLGLMADLDLDTEHLRWMGDTRFFYGMLRGIVTFNPCPIQLSMKVATEDKETMTQTFLSRIKEKTSRVKSEEVGKPSSGALPALKYLPDDNEGWVTFEDPILFVYAGQGPYVGRDYMAFPVSEPDDGLIDISVMPVTSRGDILSAIDGAEKGSNFWFPSLRYYKAHAYRVKPLSRKGNLSVDGERFPFEEFQVE</sequence>
<dbReference type="SUPFAM" id="SSF111331">
    <property type="entry name" value="NAD kinase/diacylglycerol kinase-like"/>
    <property type="match status" value="1"/>
</dbReference>
<dbReference type="SMART" id="SM00046">
    <property type="entry name" value="DAGKc"/>
    <property type="match status" value="1"/>
</dbReference>
<dbReference type="EMBL" id="QPFP01000006">
    <property type="protein sequence ID" value="TEB36360.1"/>
    <property type="molecule type" value="Genomic_DNA"/>
</dbReference>
<dbReference type="PANTHER" id="PTHR12358:SF31">
    <property type="entry name" value="ACYLGLYCEROL KINASE, MITOCHONDRIAL"/>
    <property type="match status" value="1"/>
</dbReference>
<dbReference type="PANTHER" id="PTHR12358">
    <property type="entry name" value="SPHINGOSINE KINASE"/>
    <property type="match status" value="1"/>
</dbReference>
<organism evidence="2 3">
    <name type="scientific">Coprinellus micaceus</name>
    <name type="common">Glistening ink-cap mushroom</name>
    <name type="synonym">Coprinus micaceus</name>
    <dbReference type="NCBI Taxonomy" id="71717"/>
    <lineage>
        <taxon>Eukaryota</taxon>
        <taxon>Fungi</taxon>
        <taxon>Dikarya</taxon>
        <taxon>Basidiomycota</taxon>
        <taxon>Agaricomycotina</taxon>
        <taxon>Agaricomycetes</taxon>
        <taxon>Agaricomycetidae</taxon>
        <taxon>Agaricales</taxon>
        <taxon>Agaricineae</taxon>
        <taxon>Psathyrellaceae</taxon>
        <taxon>Coprinellus</taxon>
    </lineage>
</organism>
<dbReference type="GO" id="GO:0016773">
    <property type="term" value="F:phosphotransferase activity, alcohol group as acceptor"/>
    <property type="evidence" value="ECO:0007669"/>
    <property type="project" value="UniProtKB-ARBA"/>
</dbReference>
<name>A0A4Y7TQA3_COPMI</name>
<evidence type="ECO:0000313" key="3">
    <source>
        <dbReference type="Proteomes" id="UP000298030"/>
    </source>
</evidence>
<dbReference type="OrthoDB" id="3853857at2759"/>
<dbReference type="GO" id="GO:0005737">
    <property type="term" value="C:cytoplasm"/>
    <property type="evidence" value="ECO:0007669"/>
    <property type="project" value="TreeGrafter"/>
</dbReference>
<protein>
    <recommendedName>
        <fullName evidence="1">DAGKc domain-containing protein</fullName>
    </recommendedName>
</protein>
<dbReference type="InterPro" id="IPR017438">
    <property type="entry name" value="ATP-NAD_kinase_N"/>
</dbReference>
<dbReference type="AlphaFoldDB" id="A0A4Y7TQA3"/>
<dbReference type="Proteomes" id="UP000298030">
    <property type="component" value="Unassembled WGS sequence"/>
</dbReference>